<gene>
    <name evidence="1" type="ORF">GCM10022211_10880</name>
</gene>
<comment type="caution">
    <text evidence="1">The sequence shown here is derived from an EMBL/GenBank/DDBJ whole genome shotgun (WGS) entry which is preliminary data.</text>
</comment>
<proteinExistence type="predicted"/>
<sequence>MLTTLLLTALIQAAPATPAPPADPRKVVRETVIREYADGSVTTERKGEGAGQDVQRNVIIMRSGKDGPAEHREIREVRVVRPGGPGAPVAMLGGCEGGRKFETEADATDKGKQSKTRILLCAKGGETDVAWVQRLRDAAKRIEADTNLSPETRTRVITALNQAIAQSSARE</sequence>
<accession>A0ABP7RSM9</accession>
<keyword evidence="2" id="KW-1185">Reference proteome</keyword>
<evidence type="ECO:0000313" key="1">
    <source>
        <dbReference type="EMBL" id="GAA4001695.1"/>
    </source>
</evidence>
<dbReference type="EMBL" id="BAAAZD010000001">
    <property type="protein sequence ID" value="GAA4001695.1"/>
    <property type="molecule type" value="Genomic_DNA"/>
</dbReference>
<evidence type="ECO:0000313" key="2">
    <source>
        <dbReference type="Proteomes" id="UP001501310"/>
    </source>
</evidence>
<protein>
    <submittedName>
        <fullName evidence="1">Uncharacterized protein</fullName>
    </submittedName>
</protein>
<reference evidence="2" key="1">
    <citation type="journal article" date="2019" name="Int. J. Syst. Evol. Microbiol.">
        <title>The Global Catalogue of Microorganisms (GCM) 10K type strain sequencing project: providing services to taxonomists for standard genome sequencing and annotation.</title>
        <authorList>
            <consortium name="The Broad Institute Genomics Platform"/>
            <consortium name="The Broad Institute Genome Sequencing Center for Infectious Disease"/>
            <person name="Wu L."/>
            <person name="Ma J."/>
        </authorList>
    </citation>
    <scope>NUCLEOTIDE SEQUENCE [LARGE SCALE GENOMIC DNA]</scope>
    <source>
        <strain evidence="2">JCM 16603</strain>
    </source>
</reference>
<dbReference type="RefSeq" id="WP_344709160.1">
    <property type="nucleotide sequence ID" value="NZ_BAAAZD010000001.1"/>
</dbReference>
<dbReference type="Proteomes" id="UP001501310">
    <property type="component" value="Unassembled WGS sequence"/>
</dbReference>
<organism evidence="1 2">
    <name type="scientific">Sphingomonas humi</name>
    <dbReference type="NCBI Taxonomy" id="335630"/>
    <lineage>
        <taxon>Bacteria</taxon>
        <taxon>Pseudomonadati</taxon>
        <taxon>Pseudomonadota</taxon>
        <taxon>Alphaproteobacteria</taxon>
        <taxon>Sphingomonadales</taxon>
        <taxon>Sphingomonadaceae</taxon>
        <taxon>Sphingomonas</taxon>
    </lineage>
</organism>
<name>A0ABP7RSM9_9SPHN</name>